<dbReference type="Proteomes" id="UP001500973">
    <property type="component" value="Unassembled WGS sequence"/>
</dbReference>
<reference evidence="4" key="1">
    <citation type="journal article" date="2019" name="Int. J. Syst. Evol. Microbiol.">
        <title>The Global Catalogue of Microorganisms (GCM) 10K type strain sequencing project: providing services to taxonomists for standard genome sequencing and annotation.</title>
        <authorList>
            <consortium name="The Broad Institute Genomics Platform"/>
            <consortium name="The Broad Institute Genome Sequencing Center for Infectious Disease"/>
            <person name="Wu L."/>
            <person name="Ma J."/>
        </authorList>
    </citation>
    <scope>NUCLEOTIDE SEQUENCE [LARGE SCALE GENOMIC DNA]</scope>
    <source>
        <strain evidence="4">JCM 11756</strain>
    </source>
</reference>
<comment type="caution">
    <text evidence="3">The sequence shown here is derived from an EMBL/GenBank/DDBJ whole genome shotgun (WGS) entry which is preliminary data.</text>
</comment>
<dbReference type="PROSITE" id="PS51898">
    <property type="entry name" value="TYR_RECOMBINASE"/>
    <property type="match status" value="1"/>
</dbReference>
<keyword evidence="4" id="KW-1185">Reference proteome</keyword>
<gene>
    <name evidence="3" type="ORF">GCM10009601_22150</name>
</gene>
<keyword evidence="1" id="KW-0233">DNA recombination</keyword>
<dbReference type="Gene3D" id="1.10.443.10">
    <property type="entry name" value="Intergrase catalytic core"/>
    <property type="match status" value="1"/>
</dbReference>
<dbReference type="InterPro" id="IPR011010">
    <property type="entry name" value="DNA_brk_join_enz"/>
</dbReference>
<dbReference type="EMBL" id="BAAAIZ010000028">
    <property type="protein sequence ID" value="GAA1421775.1"/>
    <property type="molecule type" value="Genomic_DNA"/>
</dbReference>
<organism evidence="3 4">
    <name type="scientific">Streptomyces thermospinosisporus</name>
    <dbReference type="NCBI Taxonomy" id="161482"/>
    <lineage>
        <taxon>Bacteria</taxon>
        <taxon>Bacillati</taxon>
        <taxon>Actinomycetota</taxon>
        <taxon>Actinomycetes</taxon>
        <taxon>Kitasatosporales</taxon>
        <taxon>Streptomycetaceae</taxon>
        <taxon>Streptomyces</taxon>
    </lineage>
</organism>
<dbReference type="SUPFAM" id="SSF56349">
    <property type="entry name" value="DNA breaking-rejoining enzymes"/>
    <property type="match status" value="1"/>
</dbReference>
<dbReference type="InterPro" id="IPR002104">
    <property type="entry name" value="Integrase_catalytic"/>
</dbReference>
<accession>A0ABP4JGV7</accession>
<evidence type="ECO:0000313" key="3">
    <source>
        <dbReference type="EMBL" id="GAA1421775.1"/>
    </source>
</evidence>
<dbReference type="InterPro" id="IPR013762">
    <property type="entry name" value="Integrase-like_cat_sf"/>
</dbReference>
<feature type="domain" description="Tyr recombinase" evidence="2">
    <location>
        <begin position="440"/>
        <end position="655"/>
    </location>
</feature>
<dbReference type="CDD" id="cd00397">
    <property type="entry name" value="DNA_BRE_C"/>
    <property type="match status" value="1"/>
</dbReference>
<dbReference type="RefSeq" id="WP_344012067.1">
    <property type="nucleotide sequence ID" value="NZ_BAAAIZ010000028.1"/>
</dbReference>
<sequence length="830" mass="93149">MTIALVENLPAVLDDVTGALKGEVTTEFQQLMSWDAEGCQLVFPRDHPLLGGPECLVTGCDKVVFHTKDHGLCVGCAKRLKASGQGFEEFVSTVKRHWRSIGVGNCRVSECGRPSKTSRVGLCTAHLGQRKSLGLSVEEFIRHPSVKPLPGFGPCEVAACPRTRDGHKRRYCMAHYQRRLLEMLKGSTLDEETWRLTTPAIAQAGVVSLLGLPDRVVAEILYGLQERVAAGIRHKDHHVRPFCDLVRARQIGSLAELDVSGLSKMNAALAKGFLKHVLRWTMSPETERHKDTWNGAAFGMTGYLHFEKISQPWLRRATQDWAVDDAPRHRGTNPRGAMQTQINCIVRLSESLRLNRPDKGIDPRLLGRDDIMAFLNRMRYLVQQGEVAAARHVTDVRHLRRMLQRMRSLGLTQPDQPLHGLPEQFTLRPEDIPDDPEDNAAGRDLPPEVMRQLCDHLDALGSGGPQARTAVELLMDTGRRPDEICKLPLDCLERDADGEPVLVYDNRKALRNGRRLPIAKATAALIIEQQQQVRARFPDTAAKDLALLPTPVANPHGTKPLTASWLGVRHRAWVVSLPDFLVPTVVEVAGDRVTKMVPFDRAKIFPYAYRHTYAQRHADAGVPVDALRVLMDHRQLDTSQRYYRVSEKRQREAVERVTAMQFDRRGNRVWRQAKAVLDSEHARRAIGETQVPYGTCTEPSNVAAGGQDCPVRFRCVGCSHFRTDVSYLPDLEAYLADLLRNRERLAAFTDADDWAKGEAMPSDDEITRVRRLVKRVREELDDLTGEDRAQIQQAVTVVRRTRAGVVSLGMPKVRQPRPDLRPERTACPPA</sequence>
<protein>
    <recommendedName>
        <fullName evidence="2">Tyr recombinase domain-containing protein</fullName>
    </recommendedName>
</protein>
<evidence type="ECO:0000256" key="1">
    <source>
        <dbReference type="ARBA" id="ARBA00023172"/>
    </source>
</evidence>
<evidence type="ECO:0000313" key="4">
    <source>
        <dbReference type="Proteomes" id="UP001500973"/>
    </source>
</evidence>
<proteinExistence type="predicted"/>
<evidence type="ECO:0000259" key="2">
    <source>
        <dbReference type="PROSITE" id="PS51898"/>
    </source>
</evidence>
<name>A0ABP4JGV7_9ACTN</name>